<gene>
    <name evidence="1" type="ORF">GMBLW1_14430</name>
</gene>
<dbReference type="EMBL" id="LR586016">
    <property type="protein sequence ID" value="VIP02517.1"/>
    <property type="molecule type" value="Genomic_DNA"/>
</dbReference>
<evidence type="ECO:0000313" key="2">
    <source>
        <dbReference type="Proteomes" id="UP000464378"/>
    </source>
</evidence>
<accession>A0A6C2YMD4</accession>
<name>A0A6C2YMD4_9BACT</name>
<dbReference type="InParanoid" id="A0A6C2YMD4"/>
<proteinExistence type="predicted"/>
<dbReference type="EMBL" id="LR593887">
    <property type="protein sequence ID" value="VTS01640.1"/>
    <property type="molecule type" value="Genomic_DNA"/>
</dbReference>
<reference evidence="1" key="1">
    <citation type="submission" date="2019-04" db="EMBL/GenBank/DDBJ databases">
        <authorList>
            <consortium name="Science for Life Laboratories"/>
        </authorList>
    </citation>
    <scope>NUCLEOTIDE SEQUENCE</scope>
    <source>
        <strain evidence="1">MBLW1</strain>
    </source>
</reference>
<dbReference type="RefSeq" id="WP_162657687.1">
    <property type="nucleotide sequence ID" value="NZ_LR593887.1"/>
</dbReference>
<evidence type="ECO:0000313" key="1">
    <source>
        <dbReference type="EMBL" id="VIP02517.1"/>
    </source>
</evidence>
<organism evidence="1">
    <name type="scientific">Tuwongella immobilis</name>
    <dbReference type="NCBI Taxonomy" id="692036"/>
    <lineage>
        <taxon>Bacteria</taxon>
        <taxon>Pseudomonadati</taxon>
        <taxon>Planctomycetota</taxon>
        <taxon>Planctomycetia</taxon>
        <taxon>Gemmatales</taxon>
        <taxon>Gemmataceae</taxon>
        <taxon>Tuwongella</taxon>
    </lineage>
</organism>
<dbReference type="AlphaFoldDB" id="A0A6C2YMD4"/>
<keyword evidence="2" id="KW-1185">Reference proteome</keyword>
<dbReference type="KEGG" id="tim:GMBLW1_14430"/>
<protein>
    <submittedName>
        <fullName evidence="1">Uncharacterized protein</fullName>
    </submittedName>
</protein>
<dbReference type="Proteomes" id="UP000464378">
    <property type="component" value="Chromosome"/>
</dbReference>
<sequence length="53" mass="5622">MDVVAFIFALFGIAVAGKAERDAAALRKELAKLRSELREGKPISDPPEPPAAS</sequence>